<keyword evidence="1" id="KW-0808">Transferase</keyword>
<evidence type="ECO:0000313" key="8">
    <source>
        <dbReference type="EMBL" id="KAJ9667085.1"/>
    </source>
</evidence>
<evidence type="ECO:0000256" key="7">
    <source>
        <dbReference type="SAM" id="Phobius"/>
    </source>
</evidence>
<evidence type="ECO:0000256" key="3">
    <source>
        <dbReference type="ARBA" id="ARBA00022989"/>
    </source>
</evidence>
<evidence type="ECO:0000256" key="6">
    <source>
        <dbReference type="ARBA" id="ARBA00023315"/>
    </source>
</evidence>
<reference evidence="8" key="1">
    <citation type="submission" date="2022-10" db="EMBL/GenBank/DDBJ databases">
        <title>Culturing micro-colonial fungi from biological soil crusts in the Mojave desert and describing Neophaeococcomyces mojavensis, and introducing the new genera and species Taxawa tesnikishii.</title>
        <authorList>
            <person name="Kurbessoian T."/>
            <person name="Stajich J.E."/>
        </authorList>
    </citation>
    <scope>NUCLEOTIDE SEQUENCE</scope>
    <source>
        <strain evidence="8">TK_1</strain>
    </source>
</reference>
<feature type="transmembrane region" description="Helical" evidence="7">
    <location>
        <begin position="33"/>
        <end position="54"/>
    </location>
</feature>
<evidence type="ECO:0000256" key="2">
    <source>
        <dbReference type="ARBA" id="ARBA00022692"/>
    </source>
</evidence>
<protein>
    <submittedName>
        <fullName evidence="8">Lysophosphatidic acid:oleoyl-CoA acyltransferase 1</fullName>
    </submittedName>
</protein>
<keyword evidence="6 8" id="KW-0012">Acyltransferase</keyword>
<name>A0ABQ9NXK1_9PEZI</name>
<organism evidence="8 9">
    <name type="scientific">Coniosporium apollinis</name>
    <dbReference type="NCBI Taxonomy" id="61459"/>
    <lineage>
        <taxon>Eukaryota</taxon>
        <taxon>Fungi</taxon>
        <taxon>Dikarya</taxon>
        <taxon>Ascomycota</taxon>
        <taxon>Pezizomycotina</taxon>
        <taxon>Dothideomycetes</taxon>
        <taxon>Dothideomycetes incertae sedis</taxon>
        <taxon>Coniosporium</taxon>
    </lineage>
</organism>
<gene>
    <name evidence="8" type="primary">vps66</name>
    <name evidence="8" type="ORF">H2201_002920</name>
</gene>
<proteinExistence type="predicted"/>
<dbReference type="EMBL" id="JAPDRL010000015">
    <property type="protein sequence ID" value="KAJ9667085.1"/>
    <property type="molecule type" value="Genomic_DNA"/>
</dbReference>
<keyword evidence="4" id="KW-0443">Lipid metabolism</keyword>
<keyword evidence="9" id="KW-1185">Reference proteome</keyword>
<evidence type="ECO:0000256" key="1">
    <source>
        <dbReference type="ARBA" id="ARBA00022679"/>
    </source>
</evidence>
<evidence type="ECO:0000256" key="5">
    <source>
        <dbReference type="ARBA" id="ARBA00023136"/>
    </source>
</evidence>
<keyword evidence="3 7" id="KW-1133">Transmembrane helix</keyword>
<dbReference type="Proteomes" id="UP001172684">
    <property type="component" value="Unassembled WGS sequence"/>
</dbReference>
<evidence type="ECO:0000256" key="4">
    <source>
        <dbReference type="ARBA" id="ARBA00023098"/>
    </source>
</evidence>
<accession>A0ABQ9NXK1</accession>
<dbReference type="PANTHER" id="PTHR23063:SF60">
    <property type="entry name" value="LYSOPHOSPHATIDIC ACID:OLEOYL-COA ACYLTRANSFERASE 1"/>
    <property type="match status" value="1"/>
</dbReference>
<dbReference type="PANTHER" id="PTHR23063">
    <property type="entry name" value="PHOSPHOLIPID ACYLTRANSFERASE"/>
    <property type="match status" value="1"/>
</dbReference>
<keyword evidence="2 7" id="KW-0812">Transmembrane</keyword>
<keyword evidence="5 7" id="KW-0472">Membrane</keyword>
<sequence>MEKYSQYRDRGSGIAPFFPIPAASSGINLPLHLFLFSVRVFFLIPAFIFYFAFLSWLPLNALVKKGALWILLGIPGIWWVDLQIDGVRRGSLGKSGTSRRLPHPGTIIASSFTSPIDSLYLAAIFDPIFTASYPNTRLVQRITLFQAMLRALLPPEPTPPRGAKLTSLSALVAENPGATIAIFPECTTTNGRGILPFSPALLSVSPKTKIFPVSLRYTPADITTPVPGTYLQFVWNLCSRPTHCIRVRIAEAVYNTSKTKSQFSVGAGSAADQPVVKARKNSYQSNFFDELHIGEKVSSSDTLGGESESDEGLGAEEKRVLERIGEDLARLGRVKRVGLGVKDKQEFINAWTRKRR</sequence>
<evidence type="ECO:0000313" key="9">
    <source>
        <dbReference type="Proteomes" id="UP001172684"/>
    </source>
</evidence>
<dbReference type="GO" id="GO:0016746">
    <property type="term" value="F:acyltransferase activity"/>
    <property type="evidence" value="ECO:0007669"/>
    <property type="project" value="UniProtKB-KW"/>
</dbReference>
<feature type="transmembrane region" description="Helical" evidence="7">
    <location>
        <begin position="66"/>
        <end position="84"/>
    </location>
</feature>
<comment type="caution">
    <text evidence="8">The sequence shown here is derived from an EMBL/GenBank/DDBJ whole genome shotgun (WGS) entry which is preliminary data.</text>
</comment>